<keyword evidence="1" id="KW-0998">Cell outer membrane</keyword>
<proteinExistence type="inferred from homology"/>
<keyword evidence="2" id="KW-1133">Transmembrane helix</keyword>
<protein>
    <submittedName>
        <fullName evidence="4">TonB-dependent receptor plug domain-containing protein</fullName>
    </submittedName>
</protein>
<sequence length="116" mass="12740">MITENKDPRGSFVHPILTAFMLAATLSMLTFCSKNTQKNAEQNTQQNVAIRPLENSTPLYMVDGKKIAEADFKAIDPNSIESISVWKDAKAIQKFGEEGKNGVIDVVTKKAAPVKD</sequence>
<accession>A0A9E2S772</accession>
<evidence type="ECO:0000256" key="2">
    <source>
        <dbReference type="SAM" id="Phobius"/>
    </source>
</evidence>
<evidence type="ECO:0000313" key="4">
    <source>
        <dbReference type="EMBL" id="MBV4356152.1"/>
    </source>
</evidence>
<keyword evidence="1 2" id="KW-0812">Transmembrane</keyword>
<reference evidence="4" key="1">
    <citation type="submission" date="2021-06" db="EMBL/GenBank/DDBJ databases">
        <authorList>
            <person name="Huq M.A."/>
        </authorList>
    </citation>
    <scope>NUCLEOTIDE SEQUENCE</scope>
    <source>
        <strain evidence="4">MAH-26</strain>
    </source>
</reference>
<dbReference type="Proteomes" id="UP000812270">
    <property type="component" value="Unassembled WGS sequence"/>
</dbReference>
<keyword evidence="4" id="KW-0675">Receptor</keyword>
<comment type="subcellular location">
    <subcellularLocation>
        <location evidence="1">Cell outer membrane</location>
        <topology evidence="1">Multi-pass membrane protein</topology>
    </subcellularLocation>
</comment>
<keyword evidence="1" id="KW-1134">Transmembrane beta strand</keyword>
<dbReference type="EMBL" id="JAHSPG010000002">
    <property type="protein sequence ID" value="MBV4356152.1"/>
    <property type="molecule type" value="Genomic_DNA"/>
</dbReference>
<keyword evidence="1 2" id="KW-0472">Membrane</keyword>
<feature type="domain" description="TonB-dependent receptor plug" evidence="3">
    <location>
        <begin position="38"/>
        <end position="103"/>
    </location>
</feature>
<dbReference type="AlphaFoldDB" id="A0A9E2S772"/>
<feature type="transmembrane region" description="Helical" evidence="2">
    <location>
        <begin position="12"/>
        <end position="32"/>
    </location>
</feature>
<evidence type="ECO:0000259" key="3">
    <source>
        <dbReference type="Pfam" id="PF07715"/>
    </source>
</evidence>
<dbReference type="InterPro" id="IPR039426">
    <property type="entry name" value="TonB-dep_rcpt-like"/>
</dbReference>
<comment type="caution">
    <text evidence="4">The sequence shown here is derived from an EMBL/GenBank/DDBJ whole genome shotgun (WGS) entry which is preliminary data.</text>
</comment>
<evidence type="ECO:0000313" key="5">
    <source>
        <dbReference type="Proteomes" id="UP000812270"/>
    </source>
</evidence>
<gene>
    <name evidence="4" type="ORF">KTO63_03265</name>
</gene>
<dbReference type="PROSITE" id="PS52016">
    <property type="entry name" value="TONB_DEPENDENT_REC_3"/>
    <property type="match status" value="1"/>
</dbReference>
<dbReference type="RefSeq" id="WP_217789715.1">
    <property type="nucleotide sequence ID" value="NZ_JAHSPG010000002.1"/>
</dbReference>
<name>A0A9E2S772_9BACT</name>
<keyword evidence="1" id="KW-0813">Transport</keyword>
<dbReference type="GO" id="GO:0009279">
    <property type="term" value="C:cell outer membrane"/>
    <property type="evidence" value="ECO:0007669"/>
    <property type="project" value="UniProtKB-SubCell"/>
</dbReference>
<dbReference type="Pfam" id="PF07715">
    <property type="entry name" value="Plug"/>
    <property type="match status" value="1"/>
</dbReference>
<dbReference type="InterPro" id="IPR012910">
    <property type="entry name" value="Plug_dom"/>
</dbReference>
<organism evidence="4 5">
    <name type="scientific">Pinibacter aurantiacus</name>
    <dbReference type="NCBI Taxonomy" id="2851599"/>
    <lineage>
        <taxon>Bacteria</taxon>
        <taxon>Pseudomonadati</taxon>
        <taxon>Bacteroidota</taxon>
        <taxon>Chitinophagia</taxon>
        <taxon>Chitinophagales</taxon>
        <taxon>Chitinophagaceae</taxon>
        <taxon>Pinibacter</taxon>
    </lineage>
</organism>
<evidence type="ECO:0000256" key="1">
    <source>
        <dbReference type="PROSITE-ProRule" id="PRU01360"/>
    </source>
</evidence>
<comment type="similarity">
    <text evidence="1">Belongs to the TonB-dependent receptor family.</text>
</comment>
<keyword evidence="5" id="KW-1185">Reference proteome</keyword>